<feature type="compositionally biased region" description="Polar residues" evidence="10">
    <location>
        <begin position="170"/>
        <end position="181"/>
    </location>
</feature>
<name>A0A1I8I8N1_9PLAT</name>
<keyword evidence="8 9" id="KW-0539">Nucleus</keyword>
<evidence type="ECO:0000256" key="3">
    <source>
        <dbReference type="ARBA" id="ARBA00022833"/>
    </source>
</evidence>
<dbReference type="PRINTS" id="PR00047">
    <property type="entry name" value="STROIDFINGER"/>
</dbReference>
<dbReference type="SMART" id="SM00430">
    <property type="entry name" value="HOLI"/>
    <property type="match status" value="1"/>
</dbReference>
<evidence type="ECO:0000259" key="11">
    <source>
        <dbReference type="PROSITE" id="PS51030"/>
    </source>
</evidence>
<feature type="domain" description="Nuclear receptor" evidence="11">
    <location>
        <begin position="248"/>
        <end position="326"/>
    </location>
</feature>
<dbReference type="InterPro" id="IPR001628">
    <property type="entry name" value="Znf_hrmn_rcpt"/>
</dbReference>
<evidence type="ECO:0000256" key="4">
    <source>
        <dbReference type="ARBA" id="ARBA00023015"/>
    </source>
</evidence>
<evidence type="ECO:0000256" key="6">
    <source>
        <dbReference type="ARBA" id="ARBA00023163"/>
    </source>
</evidence>
<dbReference type="InterPro" id="IPR000536">
    <property type="entry name" value="Nucl_hrmn_rcpt_lig-bd"/>
</dbReference>
<protein>
    <submittedName>
        <fullName evidence="14">Nuclear receptor domain-containing protein</fullName>
    </submittedName>
</protein>
<feature type="compositionally biased region" description="Low complexity" evidence="10">
    <location>
        <begin position="328"/>
        <end position="338"/>
    </location>
</feature>
<dbReference type="SMART" id="SM00399">
    <property type="entry name" value="ZnF_C4"/>
    <property type="match status" value="1"/>
</dbReference>
<proteinExistence type="inferred from homology"/>
<dbReference type="PROSITE" id="PS00031">
    <property type="entry name" value="NUCLEAR_REC_DBD_1"/>
    <property type="match status" value="1"/>
</dbReference>
<evidence type="ECO:0000313" key="14">
    <source>
        <dbReference type="WBParaSite" id="maker-uti_cns_0010821-snap-gene-0.3-mRNA-1"/>
    </source>
</evidence>
<dbReference type="SUPFAM" id="SSF57716">
    <property type="entry name" value="Glucocorticoid receptor-like (DNA-binding domain)"/>
    <property type="match status" value="1"/>
</dbReference>
<dbReference type="PROSITE" id="PS51843">
    <property type="entry name" value="NR_LBD"/>
    <property type="match status" value="1"/>
</dbReference>
<dbReference type="AlphaFoldDB" id="A0A1I8I8N1"/>
<dbReference type="InterPro" id="IPR013088">
    <property type="entry name" value="Znf_NHR/GATA"/>
</dbReference>
<keyword evidence="6 9" id="KW-0804">Transcription</keyword>
<dbReference type="CDD" id="cd06916">
    <property type="entry name" value="NR_DBD_like"/>
    <property type="match status" value="1"/>
</dbReference>
<reference evidence="14" key="1">
    <citation type="submission" date="2016-11" db="UniProtKB">
        <authorList>
            <consortium name="WormBaseParasite"/>
        </authorList>
    </citation>
    <scope>IDENTIFICATION</scope>
</reference>
<feature type="region of interest" description="Disordered" evidence="10">
    <location>
        <begin position="328"/>
        <end position="362"/>
    </location>
</feature>
<dbReference type="Gene3D" id="3.30.50.10">
    <property type="entry name" value="Erythroid Transcription Factor GATA-1, subunit A"/>
    <property type="match status" value="1"/>
</dbReference>
<comment type="similarity">
    <text evidence="9">Belongs to the nuclear hormone receptor family.</text>
</comment>
<dbReference type="Pfam" id="PF00105">
    <property type="entry name" value="zf-C4"/>
    <property type="match status" value="1"/>
</dbReference>
<evidence type="ECO:0000259" key="12">
    <source>
        <dbReference type="PROSITE" id="PS51843"/>
    </source>
</evidence>
<dbReference type="InterPro" id="IPR035500">
    <property type="entry name" value="NHR-like_dom_sf"/>
</dbReference>
<dbReference type="GO" id="GO:0005634">
    <property type="term" value="C:nucleus"/>
    <property type="evidence" value="ECO:0007669"/>
    <property type="project" value="UniProtKB-SubCell"/>
</dbReference>
<dbReference type="SUPFAM" id="SSF48508">
    <property type="entry name" value="Nuclear receptor ligand-binding domain"/>
    <property type="match status" value="1"/>
</dbReference>
<dbReference type="PRINTS" id="PR00398">
    <property type="entry name" value="STRDHORMONER"/>
</dbReference>
<keyword evidence="5 9" id="KW-0238">DNA-binding</keyword>
<feature type="compositionally biased region" description="Polar residues" evidence="10">
    <location>
        <begin position="339"/>
        <end position="353"/>
    </location>
</feature>
<feature type="domain" description="NR LBD" evidence="12">
    <location>
        <begin position="389"/>
        <end position="615"/>
    </location>
</feature>
<keyword evidence="1 9" id="KW-0479">Metal-binding</keyword>
<dbReference type="InterPro" id="IPR050200">
    <property type="entry name" value="Nuclear_hormone_rcpt_NR3"/>
</dbReference>
<keyword evidence="4 9" id="KW-0805">Transcription regulation</keyword>
<keyword evidence="2 9" id="KW-0863">Zinc-finger</keyword>
<comment type="subcellular location">
    <subcellularLocation>
        <location evidence="9">Nucleus</location>
    </subcellularLocation>
</comment>
<accession>A0A1I8I8N1</accession>
<organism evidence="13 14">
    <name type="scientific">Macrostomum lignano</name>
    <dbReference type="NCBI Taxonomy" id="282301"/>
    <lineage>
        <taxon>Eukaryota</taxon>
        <taxon>Metazoa</taxon>
        <taxon>Spiralia</taxon>
        <taxon>Lophotrochozoa</taxon>
        <taxon>Platyhelminthes</taxon>
        <taxon>Rhabditophora</taxon>
        <taxon>Macrostomorpha</taxon>
        <taxon>Macrostomida</taxon>
        <taxon>Macrostomidae</taxon>
        <taxon>Macrostomum</taxon>
    </lineage>
</organism>
<dbReference type="GO" id="GO:0003700">
    <property type="term" value="F:DNA-binding transcription factor activity"/>
    <property type="evidence" value="ECO:0007669"/>
    <property type="project" value="InterPro"/>
</dbReference>
<sequence>GASAAAARSQQQPSLRSVACPHEAAAASARRSAVHRFVAARLSNCDVQSGSGRQTEVGSRGGSVASDGAFGQLAAASGSGGLDAVAAGEADLQVLDGPAAARGRLLLTLEHDIEPVGPLPDQLLEVVHRPHGVTRLGAQNSRHVTRRRSRRLRRIVDEDELAGGGAIGNNRHSAGSHSAPEQTVGHRSHVGFGNDVTAHGRVERDGQDRADESQRLAAGCSCLRRLRCSNCSEAAEQTESQPQCEAYVMECSICGAPPSGVHYGATTCEACKAFFKRTVHSCLTYSCIRPGNPGQCPVHGNRRRQCAACRWRRCLTVGMRPELIRSSGTAAADASATANPQPLEQPQPVQKDQSLGFLNHDPKPADTGLFQPLVEPRHQLKADSPLLYRLQQLDSPLDQLPPPSEPVETQPPLSSEEITAGVSQANENLVQNLVSFAKGLPEFSSLPMSDKKLLLQHHWLGLNVWEISNNSVPYNGYIRFSDTFRLHESHSSQHSRSFSSRAGQQMRTFIRRLTSLQVTRLEFLLLKAIFLLDADAQTEWSNREAIDAAQNCYLVELAKVCGDPTRKSTLLMLFGTLSAMKIHSVGFWASVIERTKYLPQPLLSEMLEFSLATGV</sequence>
<keyword evidence="13" id="KW-1185">Reference proteome</keyword>
<evidence type="ECO:0000256" key="8">
    <source>
        <dbReference type="ARBA" id="ARBA00023242"/>
    </source>
</evidence>
<evidence type="ECO:0000256" key="9">
    <source>
        <dbReference type="RuleBase" id="RU004334"/>
    </source>
</evidence>
<feature type="region of interest" description="Disordered" evidence="10">
    <location>
        <begin position="162"/>
        <end position="185"/>
    </location>
</feature>
<dbReference type="Proteomes" id="UP000095280">
    <property type="component" value="Unplaced"/>
</dbReference>
<dbReference type="Pfam" id="PF00104">
    <property type="entry name" value="Hormone_recep"/>
    <property type="match status" value="1"/>
</dbReference>
<keyword evidence="7 9" id="KW-0675">Receptor</keyword>
<evidence type="ECO:0000256" key="7">
    <source>
        <dbReference type="ARBA" id="ARBA00023170"/>
    </source>
</evidence>
<dbReference type="GO" id="GO:0008270">
    <property type="term" value="F:zinc ion binding"/>
    <property type="evidence" value="ECO:0007669"/>
    <property type="project" value="UniProtKB-KW"/>
</dbReference>
<dbReference type="InterPro" id="IPR001723">
    <property type="entry name" value="Nuclear_hrmn_rcpt"/>
</dbReference>
<dbReference type="PROSITE" id="PS51030">
    <property type="entry name" value="NUCLEAR_REC_DBD_2"/>
    <property type="match status" value="1"/>
</dbReference>
<dbReference type="GO" id="GO:0043565">
    <property type="term" value="F:sequence-specific DNA binding"/>
    <property type="evidence" value="ECO:0007669"/>
    <property type="project" value="InterPro"/>
</dbReference>
<keyword evidence="3 9" id="KW-0862">Zinc</keyword>
<evidence type="ECO:0000256" key="1">
    <source>
        <dbReference type="ARBA" id="ARBA00022723"/>
    </source>
</evidence>
<evidence type="ECO:0000256" key="10">
    <source>
        <dbReference type="SAM" id="MobiDB-lite"/>
    </source>
</evidence>
<evidence type="ECO:0000313" key="13">
    <source>
        <dbReference type="Proteomes" id="UP000095280"/>
    </source>
</evidence>
<dbReference type="PANTHER" id="PTHR48092">
    <property type="entry name" value="KNIRPS-RELATED PROTEIN-RELATED"/>
    <property type="match status" value="1"/>
</dbReference>
<evidence type="ECO:0000256" key="5">
    <source>
        <dbReference type="ARBA" id="ARBA00023125"/>
    </source>
</evidence>
<dbReference type="WBParaSite" id="maker-uti_cns_0010821-snap-gene-0.3-mRNA-1">
    <property type="protein sequence ID" value="maker-uti_cns_0010821-snap-gene-0.3-mRNA-1"/>
    <property type="gene ID" value="maker-uti_cns_0010821-snap-gene-0.3"/>
</dbReference>
<dbReference type="Gene3D" id="1.10.565.10">
    <property type="entry name" value="Retinoid X Receptor"/>
    <property type="match status" value="1"/>
</dbReference>
<evidence type="ECO:0000256" key="2">
    <source>
        <dbReference type="ARBA" id="ARBA00022771"/>
    </source>
</evidence>